<sequence length="143" mass="15657">MNARRPERSNPATRKELSSWCLQYLDPCPSPLSSLSSLSVLSRLLSSCSFLASAGFSTTLGPEFILILSFKATAVETYKATGISFLHSSHLTKPLPSFARTSDAAVVVTDPSVDSASTLPHHFFVEILRMRIKMKIKGEVLRV</sequence>
<name>A0A6M2FBZ8_9ROSI</name>
<evidence type="ECO:0000313" key="1">
    <source>
        <dbReference type="EMBL" id="NUU93896.1"/>
    </source>
</evidence>
<dbReference type="AlphaFoldDB" id="A0A6M2FBZ8"/>
<reference evidence="1" key="1">
    <citation type="submission" date="2020-03" db="EMBL/GenBank/DDBJ databases">
        <authorList>
            <person name="Zhang R."/>
        </authorList>
    </citation>
    <scope>NUCLEOTIDE SEQUENCE</scope>
</reference>
<accession>A0A6M2FBZ8</accession>
<protein>
    <submittedName>
        <fullName evidence="1">Uncharacterized protein</fullName>
    </submittedName>
</protein>
<organism evidence="1">
    <name type="scientific">Populus davidiana</name>
    <dbReference type="NCBI Taxonomy" id="266767"/>
    <lineage>
        <taxon>Eukaryota</taxon>
        <taxon>Viridiplantae</taxon>
        <taxon>Streptophyta</taxon>
        <taxon>Embryophyta</taxon>
        <taxon>Tracheophyta</taxon>
        <taxon>Spermatophyta</taxon>
        <taxon>Magnoliopsida</taxon>
        <taxon>eudicotyledons</taxon>
        <taxon>Gunneridae</taxon>
        <taxon>Pentapetalae</taxon>
        <taxon>rosids</taxon>
        <taxon>fabids</taxon>
        <taxon>Malpighiales</taxon>
        <taxon>Salicaceae</taxon>
        <taxon>Saliceae</taxon>
        <taxon>Populus</taxon>
    </lineage>
</organism>
<dbReference type="EMBL" id="GILB01013563">
    <property type="protein sequence ID" value="NUU93896.1"/>
    <property type="molecule type" value="Transcribed_RNA"/>
</dbReference>
<proteinExistence type="predicted"/>